<dbReference type="InterPro" id="IPR005119">
    <property type="entry name" value="LysR_subst-bd"/>
</dbReference>
<dbReference type="Gene3D" id="3.40.190.10">
    <property type="entry name" value="Periplasmic binding protein-like II"/>
    <property type="match status" value="2"/>
</dbReference>
<dbReference type="PRINTS" id="PR00039">
    <property type="entry name" value="HTHLYSR"/>
</dbReference>
<comment type="similarity">
    <text evidence="1">Belongs to the LysR transcriptional regulatory family.</text>
</comment>
<evidence type="ECO:0000313" key="6">
    <source>
        <dbReference type="EMBL" id="MFD1261950.1"/>
    </source>
</evidence>
<evidence type="ECO:0000256" key="2">
    <source>
        <dbReference type="ARBA" id="ARBA00023015"/>
    </source>
</evidence>
<dbReference type="InterPro" id="IPR000847">
    <property type="entry name" value="LysR_HTH_N"/>
</dbReference>
<keyword evidence="2" id="KW-0805">Transcription regulation</keyword>
<organism evidence="6 7">
    <name type="scientific">Thauera mechernichensis</name>
    <dbReference type="NCBI Taxonomy" id="82788"/>
    <lineage>
        <taxon>Bacteria</taxon>
        <taxon>Pseudomonadati</taxon>
        <taxon>Pseudomonadota</taxon>
        <taxon>Betaproteobacteria</taxon>
        <taxon>Rhodocyclales</taxon>
        <taxon>Zoogloeaceae</taxon>
        <taxon>Thauera</taxon>
    </lineage>
</organism>
<gene>
    <name evidence="6" type="ORF">ACFQ4M_00050</name>
</gene>
<comment type="caution">
    <text evidence="6">The sequence shown here is derived from an EMBL/GenBank/DDBJ whole genome shotgun (WGS) entry which is preliminary data.</text>
</comment>
<proteinExistence type="inferred from homology"/>
<protein>
    <submittedName>
        <fullName evidence="6">LysR substrate-binding domain-containing protein</fullName>
    </submittedName>
</protein>
<evidence type="ECO:0000259" key="5">
    <source>
        <dbReference type="PROSITE" id="PS50931"/>
    </source>
</evidence>
<dbReference type="InterPro" id="IPR036388">
    <property type="entry name" value="WH-like_DNA-bd_sf"/>
</dbReference>
<dbReference type="InterPro" id="IPR036390">
    <property type="entry name" value="WH_DNA-bd_sf"/>
</dbReference>
<dbReference type="Proteomes" id="UP001597158">
    <property type="component" value="Unassembled WGS sequence"/>
</dbReference>
<evidence type="ECO:0000313" key="7">
    <source>
        <dbReference type="Proteomes" id="UP001597158"/>
    </source>
</evidence>
<evidence type="ECO:0000256" key="1">
    <source>
        <dbReference type="ARBA" id="ARBA00009437"/>
    </source>
</evidence>
<accession>A0ABW3W9T2</accession>
<dbReference type="PANTHER" id="PTHR30346">
    <property type="entry name" value="TRANSCRIPTIONAL DUAL REGULATOR HCAR-RELATED"/>
    <property type="match status" value="1"/>
</dbReference>
<dbReference type="Pfam" id="PF00126">
    <property type="entry name" value="HTH_1"/>
    <property type="match status" value="1"/>
</dbReference>
<evidence type="ECO:0000256" key="3">
    <source>
        <dbReference type="ARBA" id="ARBA00023125"/>
    </source>
</evidence>
<dbReference type="PANTHER" id="PTHR30346:SF0">
    <property type="entry name" value="HCA OPERON TRANSCRIPTIONAL ACTIVATOR HCAR"/>
    <property type="match status" value="1"/>
</dbReference>
<feature type="domain" description="HTH lysR-type" evidence="5">
    <location>
        <begin position="18"/>
        <end position="75"/>
    </location>
</feature>
<name>A0ABW3W9T2_9RHOO</name>
<dbReference type="RefSeq" id="WP_277830527.1">
    <property type="nucleotide sequence ID" value="NZ_JARQZE010000001.1"/>
</dbReference>
<dbReference type="Gene3D" id="1.10.10.10">
    <property type="entry name" value="Winged helix-like DNA-binding domain superfamily/Winged helix DNA-binding domain"/>
    <property type="match status" value="1"/>
</dbReference>
<keyword evidence="7" id="KW-1185">Reference proteome</keyword>
<dbReference type="Pfam" id="PF03466">
    <property type="entry name" value="LysR_substrate"/>
    <property type="match status" value="1"/>
</dbReference>
<evidence type="ECO:0000256" key="4">
    <source>
        <dbReference type="ARBA" id="ARBA00023163"/>
    </source>
</evidence>
<dbReference type="CDD" id="cd08414">
    <property type="entry name" value="PBP2_LTTR_aromatics_like"/>
    <property type="match status" value="1"/>
</dbReference>
<sequence length="317" mass="35321">MYNTVSLIGDTRKASMKIELRQIRQFLAVADTLNFRRAAEHLALAQPALSRGIQLLEHQLGVSLFKRNNRRVELTPAGTVFLKGCQDLMEDLDETVRQARKAQRGELGTLSIGYTDFAISGVLPRILDGFRRKYPEIDIELTYGSTHQQLEDLAIRKIDVAFVTSPVAGANLALMPVQHDRYVAVLPAAHPLARQATVDISELAGEGFIVGVMARWRHFRRHLDALCLKAGFAPRIVQEVYNTEGMFGLISANIGVTIHLECTANYIRSDVALRPLTGVDDTIITVAAWREDDMRPALTHFADFLQTLPRNADHGLL</sequence>
<reference evidence="7" key="1">
    <citation type="journal article" date="2019" name="Int. J. Syst. Evol. Microbiol.">
        <title>The Global Catalogue of Microorganisms (GCM) 10K type strain sequencing project: providing services to taxonomists for standard genome sequencing and annotation.</title>
        <authorList>
            <consortium name="The Broad Institute Genomics Platform"/>
            <consortium name="The Broad Institute Genome Sequencing Center for Infectious Disease"/>
            <person name="Wu L."/>
            <person name="Ma J."/>
        </authorList>
    </citation>
    <scope>NUCLEOTIDE SEQUENCE [LARGE SCALE GENOMIC DNA]</scope>
    <source>
        <strain evidence="7">CCUG 48884</strain>
    </source>
</reference>
<dbReference type="PROSITE" id="PS50931">
    <property type="entry name" value="HTH_LYSR"/>
    <property type="match status" value="1"/>
</dbReference>
<dbReference type="EMBL" id="JBHTMC010000001">
    <property type="protein sequence ID" value="MFD1261950.1"/>
    <property type="molecule type" value="Genomic_DNA"/>
</dbReference>
<keyword evidence="4" id="KW-0804">Transcription</keyword>
<dbReference type="SUPFAM" id="SSF53850">
    <property type="entry name" value="Periplasmic binding protein-like II"/>
    <property type="match status" value="1"/>
</dbReference>
<dbReference type="SUPFAM" id="SSF46785">
    <property type="entry name" value="Winged helix' DNA-binding domain"/>
    <property type="match status" value="1"/>
</dbReference>
<keyword evidence="3" id="KW-0238">DNA-binding</keyword>